<protein>
    <submittedName>
        <fullName evidence="9">NS5-like protein</fullName>
    </submittedName>
</protein>
<evidence type="ECO:0000259" key="8">
    <source>
        <dbReference type="PROSITE" id="PS50507"/>
    </source>
</evidence>
<dbReference type="InterPro" id="IPR046811">
    <property type="entry name" value="Flavi_NS5_thumb"/>
</dbReference>
<proteinExistence type="predicted"/>
<organism evidence="9">
    <name type="scientific">Soybean thrips virus 3</name>
    <dbReference type="NCBI Taxonomy" id="2796557"/>
    <lineage>
        <taxon>Viruses</taxon>
        <taxon>Riboviria</taxon>
    </lineage>
</organism>
<dbReference type="InterPro" id="IPR000208">
    <property type="entry name" value="Flavi_RdRp_fingers/palm"/>
</dbReference>
<evidence type="ECO:0000256" key="2">
    <source>
        <dbReference type="ARBA" id="ARBA00022562"/>
    </source>
</evidence>
<evidence type="ECO:0000256" key="7">
    <source>
        <dbReference type="ARBA" id="ARBA00022953"/>
    </source>
</evidence>
<dbReference type="GO" id="GO:0039694">
    <property type="term" value="P:viral RNA genome replication"/>
    <property type="evidence" value="ECO:0007669"/>
    <property type="project" value="InterPro"/>
</dbReference>
<evidence type="ECO:0000256" key="1">
    <source>
        <dbReference type="ARBA" id="ARBA00004147"/>
    </source>
</evidence>
<dbReference type="Pfam" id="PF00972">
    <property type="entry name" value="Flavi_NS5"/>
    <property type="match status" value="1"/>
</dbReference>
<keyword evidence="2" id="KW-1048">Host nucleus</keyword>
<dbReference type="GO" id="GO:0004482">
    <property type="term" value="F:mRNA 5'-cap (guanine-N7-)-methyltransferase activity"/>
    <property type="evidence" value="ECO:0007669"/>
    <property type="project" value="InterPro"/>
</dbReference>
<reference evidence="9" key="1">
    <citation type="journal article" date="2020" name="Viruses">
        <title>Soybean Thrips (Thysanoptera: Thripidae) Harbor Highly Diverse Populations of Arthropod, Fungal and Plant Viruses.</title>
        <authorList>
            <person name="Thekke-Veetil T."/>
            <person name="Lagos-Kutz D."/>
            <person name="McCoppin N.K."/>
            <person name="Hartman G.L."/>
            <person name="Ju H.K."/>
            <person name="Lim H.S."/>
            <person name="Domier L.L."/>
        </authorList>
    </citation>
    <scope>NUCLEOTIDE SEQUENCE</scope>
    <source>
        <strain evidence="9">STN1ThV3</strain>
    </source>
</reference>
<comment type="subcellular location">
    <subcellularLocation>
        <location evidence="1">Host nucleus</location>
    </subcellularLocation>
</comment>
<dbReference type="Gene3D" id="3.40.50.150">
    <property type="entry name" value="Vaccinia Virus protein VP39"/>
    <property type="match status" value="1"/>
</dbReference>
<evidence type="ECO:0000256" key="5">
    <source>
        <dbReference type="ARBA" id="ARBA00022695"/>
    </source>
</evidence>
<evidence type="ECO:0000256" key="6">
    <source>
        <dbReference type="ARBA" id="ARBA00022884"/>
    </source>
</evidence>
<dbReference type="GO" id="GO:0005524">
    <property type="term" value="F:ATP binding"/>
    <property type="evidence" value="ECO:0007669"/>
    <property type="project" value="InterPro"/>
</dbReference>
<feature type="domain" description="RdRp catalytic" evidence="8">
    <location>
        <begin position="548"/>
        <end position="685"/>
    </location>
</feature>
<dbReference type="Pfam" id="PF20483">
    <property type="entry name" value="Flavi_NS5_thumb"/>
    <property type="match status" value="1"/>
</dbReference>
<evidence type="ECO:0000256" key="3">
    <source>
        <dbReference type="ARBA" id="ARBA00022664"/>
    </source>
</evidence>
<dbReference type="GO" id="GO:0004483">
    <property type="term" value="F:methyltransferase cap1 activity"/>
    <property type="evidence" value="ECO:0007669"/>
    <property type="project" value="InterPro"/>
</dbReference>
<dbReference type="EMBL" id="MW033628">
    <property type="protein sequence ID" value="QPZ88422.1"/>
    <property type="molecule type" value="Genomic_RNA"/>
</dbReference>
<dbReference type="GO" id="GO:0042025">
    <property type="term" value="C:host cell nucleus"/>
    <property type="evidence" value="ECO:0007669"/>
    <property type="project" value="UniProtKB-SubCell"/>
</dbReference>
<dbReference type="InterPro" id="IPR026490">
    <property type="entry name" value="mRNA_cap_0/1_MeTrfase"/>
</dbReference>
<dbReference type="InterPro" id="IPR029063">
    <property type="entry name" value="SAM-dependent_MTases_sf"/>
</dbReference>
<dbReference type="InterPro" id="IPR007094">
    <property type="entry name" value="RNA-dir_pol_PSvirus"/>
</dbReference>
<keyword evidence="6" id="KW-0694">RNA-binding</keyword>
<sequence length="907" mass="103795">MFFYIAILAVITVYTWDYLRNIGANASNPTQVFESILHEFKKHSMPKWLEKYKEKMKELDARGFAMFKMMGVRPALKNKNKASRGYDKLKELMYMTHVNIKGHVLSVCCGRGGWEQAYASFPSVMKVTAVTLGSGPGHEGHEDYTDKAFPGKEKVRVVYADARVYPETQHDTLLFDGGESSNNPALEESRFYDLFHSVVMRQINPNTQAFVLKILTPTSPMVIQALKQIQAMTGKGALYRASQSRASTLELYFISTAIADVETSVKMLLMRSLQRGLINEKLKPRIYDLGYTFYREEIQQKPFKILQPLNMTKSIEQLGPQLPEQGLEYNHWESLGVYPVGKPGSTAQRYNKYALRVLSRLLPTLQGFDHWKTTDTTPTGFQKVFHNKVDTPPRENHEHEKRLMLIYQGLANFFLKEGFKLRELTWAEVYDQANKQGAPGVTDNVDDVGEFLKDPNWINIVQNVRKKLEKGEPIDGVFNTIGKREKKKSGEKQKGSRMVAFLPIAMRLLELKLFGNLLKLTKPDNNHFGVGGLGLHDLGMRIHENWRECGVSDDIAGFDTRVSLTTLSLENMFVKMLGGNLTHEHMYRLYGYPMIIVPIDSEYNRSELLRGRGQRMSGSNPTYSMNTITRIAVGLLQLSVVMKIDEDDILLWVEKQMNKKTSDMTGCVSGDDATFLAREEVAKLLSTSYHVLEEIGMPRKDIPRGIPTPLHRRIEDVDFCSHHYEKITFYDQDTTNVTERYMPTRDVDEIIAKSSIRVGGVNRDLDDMGWISAQGNNLLVNYAHLRTVRAVGFAYKAIAHPNVLLDDTGGFIKPTPWMTPEDILTVTNRVLFGESTRYPVENFSIKSFSHYGYLKGTREESYDPEVRHRLRTYWRDNLRRDVDKAIWELDTGGDISVMDNWRRQNLD</sequence>
<keyword evidence="4" id="KW-0808">Transferase</keyword>
<keyword evidence="3" id="KW-0507">mRNA processing</keyword>
<dbReference type="SUPFAM" id="SSF56672">
    <property type="entry name" value="DNA/RNA polymerases"/>
    <property type="match status" value="1"/>
</dbReference>
<dbReference type="PROSITE" id="PS50507">
    <property type="entry name" value="RDRP_SSRNA_POS"/>
    <property type="match status" value="1"/>
</dbReference>
<dbReference type="Pfam" id="PF01728">
    <property type="entry name" value="FtsJ"/>
    <property type="match status" value="1"/>
</dbReference>
<dbReference type="Gene3D" id="1.10.260.90">
    <property type="match status" value="1"/>
</dbReference>
<dbReference type="CDD" id="cd20761">
    <property type="entry name" value="capping_2-OMTase_Flaviviridae"/>
    <property type="match status" value="1"/>
</dbReference>
<dbReference type="GO" id="GO:0003723">
    <property type="term" value="F:RNA binding"/>
    <property type="evidence" value="ECO:0007669"/>
    <property type="project" value="UniProtKB-KW"/>
</dbReference>
<keyword evidence="5" id="KW-0548">Nucleotidyltransferase</keyword>
<evidence type="ECO:0000313" key="9">
    <source>
        <dbReference type="EMBL" id="QPZ88422.1"/>
    </source>
</evidence>
<reference evidence="9" key="2">
    <citation type="submission" date="2020-09" db="EMBL/GenBank/DDBJ databases">
        <authorList>
            <person name="Thekke Veetil T."/>
            <person name="Lagos-Kutz D."/>
            <person name="Mccoppin N.K."/>
            <person name="Hartman G.L."/>
            <person name="Lim H.-S."/>
            <person name="Domier L.L."/>
        </authorList>
    </citation>
    <scope>NUCLEOTIDE SEQUENCE</scope>
    <source>
        <strain evidence="9">STN1ThV3</strain>
    </source>
</reference>
<keyword evidence="7" id="KW-0693">Viral RNA replication</keyword>
<name>A0A7T3R0M9_9VIRU</name>
<dbReference type="InterPro" id="IPR043502">
    <property type="entry name" value="DNA/RNA_pol_sf"/>
</dbReference>
<accession>A0A7T3R0M9</accession>
<dbReference type="GO" id="GO:0003968">
    <property type="term" value="F:RNA-directed RNA polymerase activity"/>
    <property type="evidence" value="ECO:0007669"/>
    <property type="project" value="InterPro"/>
</dbReference>
<evidence type="ECO:0000256" key="4">
    <source>
        <dbReference type="ARBA" id="ARBA00022679"/>
    </source>
</evidence>
<dbReference type="SUPFAM" id="SSF53335">
    <property type="entry name" value="S-adenosyl-L-methionine-dependent methyltransferases"/>
    <property type="match status" value="1"/>
</dbReference>
<dbReference type="InterPro" id="IPR002877">
    <property type="entry name" value="RNA_MeTrfase_FtsJ_dom"/>
</dbReference>